<keyword evidence="5 13" id="KW-0436">Ligase</keyword>
<dbReference type="STRING" id="1855912.LuPra_04175"/>
<dbReference type="NCBIfam" id="NF006367">
    <property type="entry name" value="PRK08591.1"/>
    <property type="match status" value="1"/>
</dbReference>
<evidence type="ECO:0000256" key="2">
    <source>
        <dbReference type="ARBA" id="ARBA00004956"/>
    </source>
</evidence>
<dbReference type="PANTHER" id="PTHR48095:SF2">
    <property type="entry name" value="BIOTIN CARBOXYLASE, CHLOROPLASTIC"/>
    <property type="match status" value="1"/>
</dbReference>
<gene>
    <name evidence="16" type="primary">accC</name>
    <name evidence="16" type="ORF">LuPra_04175</name>
</gene>
<comment type="pathway">
    <text evidence="2 13">Lipid metabolism; malonyl-CoA biosynthesis; malonyl-CoA from acetyl-CoA: step 1/1.</text>
</comment>
<dbReference type="PROSITE" id="PS00866">
    <property type="entry name" value="CPSASE_1"/>
    <property type="match status" value="1"/>
</dbReference>
<dbReference type="FunFam" id="3.30.1490.20:FF:000018">
    <property type="entry name" value="Biotin carboxylase"/>
    <property type="match status" value="1"/>
</dbReference>
<dbReference type="EC" id="6.3.4.14" evidence="4 13"/>
<organism evidence="16 17">
    <name type="scientific">Luteitalea pratensis</name>
    <dbReference type="NCBI Taxonomy" id="1855912"/>
    <lineage>
        <taxon>Bacteria</taxon>
        <taxon>Pseudomonadati</taxon>
        <taxon>Acidobacteriota</taxon>
        <taxon>Vicinamibacteria</taxon>
        <taxon>Vicinamibacterales</taxon>
        <taxon>Vicinamibacteraceae</taxon>
        <taxon>Luteitalea</taxon>
    </lineage>
</organism>
<evidence type="ECO:0000259" key="15">
    <source>
        <dbReference type="PROSITE" id="PS50979"/>
    </source>
</evidence>
<dbReference type="GO" id="GO:0004075">
    <property type="term" value="F:biotin carboxylase activity"/>
    <property type="evidence" value="ECO:0007669"/>
    <property type="project" value="UniProtKB-EC"/>
</dbReference>
<dbReference type="GO" id="GO:0005524">
    <property type="term" value="F:ATP binding"/>
    <property type="evidence" value="ECO:0007669"/>
    <property type="project" value="UniProtKB-UniRule"/>
</dbReference>
<dbReference type="PANTHER" id="PTHR48095">
    <property type="entry name" value="PYRUVATE CARBOXYLASE SUBUNIT A"/>
    <property type="match status" value="1"/>
</dbReference>
<dbReference type="SMART" id="SM00878">
    <property type="entry name" value="Biotin_carb_C"/>
    <property type="match status" value="1"/>
</dbReference>
<keyword evidence="17" id="KW-1185">Reference proteome</keyword>
<dbReference type="InterPro" id="IPR011761">
    <property type="entry name" value="ATP-grasp"/>
</dbReference>
<dbReference type="Proteomes" id="UP000076079">
    <property type="component" value="Chromosome"/>
</dbReference>
<evidence type="ECO:0000256" key="13">
    <source>
        <dbReference type="RuleBase" id="RU365063"/>
    </source>
</evidence>
<dbReference type="InterPro" id="IPR051602">
    <property type="entry name" value="ACC_Biotin_Carboxylase"/>
</dbReference>
<feature type="domain" description="ATP-grasp" evidence="14">
    <location>
        <begin position="120"/>
        <end position="317"/>
    </location>
</feature>
<comment type="subunit">
    <text evidence="3 13">Acetyl-CoA carboxylase is a heterohexamer of biotin carboxyl carrier protein, biotin carboxylase and the two subunits of carboxyl transferase in a 2:2 complex.</text>
</comment>
<dbReference type="InterPro" id="IPR005482">
    <property type="entry name" value="Biotin_COase_C"/>
</dbReference>
<dbReference type="OrthoDB" id="9807469at2"/>
<dbReference type="Pfam" id="PF00289">
    <property type="entry name" value="Biotin_carb_N"/>
    <property type="match status" value="1"/>
</dbReference>
<keyword evidence="10 13" id="KW-0092">Biotin</keyword>
<keyword evidence="13" id="KW-0276">Fatty acid metabolism</keyword>
<dbReference type="Gene3D" id="3.30.470.20">
    <property type="entry name" value="ATP-grasp fold, B domain"/>
    <property type="match status" value="1"/>
</dbReference>
<dbReference type="GO" id="GO:0046872">
    <property type="term" value="F:metal ion binding"/>
    <property type="evidence" value="ECO:0007669"/>
    <property type="project" value="UniProtKB-KW"/>
</dbReference>
<dbReference type="InterPro" id="IPR005481">
    <property type="entry name" value="BC-like_N"/>
</dbReference>
<dbReference type="FunFam" id="3.40.50.20:FF:000010">
    <property type="entry name" value="Propionyl-CoA carboxylase subunit alpha"/>
    <property type="match status" value="1"/>
</dbReference>
<evidence type="ECO:0000256" key="4">
    <source>
        <dbReference type="ARBA" id="ARBA00013263"/>
    </source>
</evidence>
<keyword evidence="13" id="KW-0443">Lipid metabolism</keyword>
<evidence type="ECO:0000259" key="14">
    <source>
        <dbReference type="PROSITE" id="PS50975"/>
    </source>
</evidence>
<dbReference type="PATRIC" id="fig|1813736.3.peg.4414"/>
<dbReference type="InterPro" id="IPR016185">
    <property type="entry name" value="PreATP-grasp_dom_sf"/>
</dbReference>
<dbReference type="PROSITE" id="PS00867">
    <property type="entry name" value="CPSASE_2"/>
    <property type="match status" value="1"/>
</dbReference>
<dbReference type="GO" id="GO:0006633">
    <property type="term" value="P:fatty acid biosynthetic process"/>
    <property type="evidence" value="ECO:0007669"/>
    <property type="project" value="UniProtKB-KW"/>
</dbReference>
<reference evidence="16 17" key="1">
    <citation type="journal article" date="2016" name="Genome Announc.">
        <title>First Complete Genome Sequence of a Subdivision 6 Acidobacterium Strain.</title>
        <authorList>
            <person name="Huang S."/>
            <person name="Vieira S."/>
            <person name="Bunk B."/>
            <person name="Riedel T."/>
            <person name="Sproer C."/>
            <person name="Overmann J."/>
        </authorList>
    </citation>
    <scope>NUCLEOTIDE SEQUENCE [LARGE SCALE GENOMIC DNA]</scope>
    <source>
        <strain evidence="17">DSM 100886 HEG_-6_39</strain>
    </source>
</reference>
<evidence type="ECO:0000256" key="9">
    <source>
        <dbReference type="ARBA" id="ARBA00022842"/>
    </source>
</evidence>
<evidence type="ECO:0000256" key="3">
    <source>
        <dbReference type="ARBA" id="ARBA00011750"/>
    </source>
</evidence>
<name>A0A143PQN8_LUTPR</name>
<comment type="function">
    <text evidence="1 13">This protein is a component of the acetyl coenzyme A carboxylase complex; first, biotin carboxylase catalyzes the carboxylation of the carrier protein and then the transcarboxylase transfers the carboxyl group to form malonyl-CoA.</text>
</comment>
<dbReference type="RefSeq" id="WP_110172524.1">
    <property type="nucleotide sequence ID" value="NZ_CP015136.1"/>
</dbReference>
<evidence type="ECO:0000256" key="10">
    <source>
        <dbReference type="ARBA" id="ARBA00023267"/>
    </source>
</evidence>
<evidence type="ECO:0000256" key="7">
    <source>
        <dbReference type="ARBA" id="ARBA00022741"/>
    </source>
</evidence>
<dbReference type="NCBIfam" id="TIGR00514">
    <property type="entry name" value="accC"/>
    <property type="match status" value="1"/>
</dbReference>
<comment type="catalytic activity">
    <reaction evidence="11 13">
        <text>N(6)-biotinyl-L-lysyl-[protein] + hydrogencarbonate + ATP = N(6)-carboxybiotinyl-L-lysyl-[protein] + ADP + phosphate + H(+)</text>
        <dbReference type="Rhea" id="RHEA:13501"/>
        <dbReference type="Rhea" id="RHEA-COMP:10505"/>
        <dbReference type="Rhea" id="RHEA-COMP:10506"/>
        <dbReference type="ChEBI" id="CHEBI:15378"/>
        <dbReference type="ChEBI" id="CHEBI:17544"/>
        <dbReference type="ChEBI" id="CHEBI:30616"/>
        <dbReference type="ChEBI" id="CHEBI:43474"/>
        <dbReference type="ChEBI" id="CHEBI:83144"/>
        <dbReference type="ChEBI" id="CHEBI:83145"/>
        <dbReference type="ChEBI" id="CHEBI:456216"/>
        <dbReference type="EC" id="6.3.4.14"/>
    </reaction>
</comment>
<reference evidence="17" key="2">
    <citation type="submission" date="2016-04" db="EMBL/GenBank/DDBJ databases">
        <title>First Complete Genome Sequence of a Subdivision 6 Acidobacterium.</title>
        <authorList>
            <person name="Huang S."/>
            <person name="Vieira S."/>
            <person name="Bunk B."/>
            <person name="Riedel T."/>
            <person name="Sproeer C."/>
            <person name="Overmann J."/>
        </authorList>
    </citation>
    <scope>NUCLEOTIDE SEQUENCE [LARGE SCALE GENOMIC DNA]</scope>
    <source>
        <strain evidence="17">DSM 100886 HEG_-6_39</strain>
    </source>
</reference>
<evidence type="ECO:0000256" key="1">
    <source>
        <dbReference type="ARBA" id="ARBA00003761"/>
    </source>
</evidence>
<dbReference type="SUPFAM" id="SSF56059">
    <property type="entry name" value="Glutathione synthetase ATP-binding domain-like"/>
    <property type="match status" value="1"/>
</dbReference>
<dbReference type="SUPFAM" id="SSF51246">
    <property type="entry name" value="Rudiment single hybrid motif"/>
    <property type="match status" value="1"/>
</dbReference>
<protein>
    <recommendedName>
        <fullName evidence="4 13">Biotin carboxylase</fullName>
        <ecNumber evidence="4 13">6.3.4.14</ecNumber>
    </recommendedName>
    <alternativeName>
        <fullName evidence="13">Acetyl-coenzyme A carboxylase biotin carboxylase subunit A</fullName>
    </alternativeName>
</protein>
<evidence type="ECO:0000256" key="12">
    <source>
        <dbReference type="PROSITE-ProRule" id="PRU00409"/>
    </source>
</evidence>
<evidence type="ECO:0000256" key="5">
    <source>
        <dbReference type="ARBA" id="ARBA00022598"/>
    </source>
</evidence>
<keyword evidence="6" id="KW-0479">Metal-binding</keyword>
<dbReference type="InterPro" id="IPR011054">
    <property type="entry name" value="Rudment_hybrid_motif"/>
</dbReference>
<dbReference type="PROSITE" id="PS50979">
    <property type="entry name" value="BC"/>
    <property type="match status" value="1"/>
</dbReference>
<keyword evidence="13" id="KW-0275">Fatty acid biosynthesis</keyword>
<evidence type="ECO:0000256" key="8">
    <source>
        <dbReference type="ARBA" id="ARBA00022840"/>
    </source>
</evidence>
<feature type="domain" description="Biotin carboxylation" evidence="15">
    <location>
        <begin position="1"/>
        <end position="445"/>
    </location>
</feature>
<dbReference type="InterPro" id="IPR011764">
    <property type="entry name" value="Biotin_carboxylation_dom"/>
</dbReference>
<dbReference type="KEGG" id="abac:LuPra_04175"/>
<keyword evidence="9" id="KW-0460">Magnesium</keyword>
<proteinExistence type="predicted"/>
<dbReference type="InterPro" id="IPR004549">
    <property type="entry name" value="Acetyl_CoA_COase_biotin_COase"/>
</dbReference>
<dbReference type="SUPFAM" id="SSF52440">
    <property type="entry name" value="PreATP-grasp domain"/>
    <property type="match status" value="1"/>
</dbReference>
<dbReference type="InterPro" id="IPR005479">
    <property type="entry name" value="CPAse_ATP-bd"/>
</dbReference>
<keyword evidence="13" id="KW-0444">Lipid biosynthesis</keyword>
<evidence type="ECO:0000256" key="6">
    <source>
        <dbReference type="ARBA" id="ARBA00022723"/>
    </source>
</evidence>
<dbReference type="Pfam" id="PF02785">
    <property type="entry name" value="Biotin_carb_C"/>
    <property type="match status" value="1"/>
</dbReference>
<evidence type="ECO:0000313" key="16">
    <source>
        <dbReference type="EMBL" id="AMY10932.1"/>
    </source>
</evidence>
<dbReference type="GO" id="GO:2001295">
    <property type="term" value="P:malonyl-CoA biosynthetic process"/>
    <property type="evidence" value="ECO:0007669"/>
    <property type="project" value="UniProtKB-UniPathway"/>
</dbReference>
<keyword evidence="8 12" id="KW-0067">ATP-binding</keyword>
<dbReference type="EMBL" id="CP015136">
    <property type="protein sequence ID" value="AMY10932.1"/>
    <property type="molecule type" value="Genomic_DNA"/>
</dbReference>
<evidence type="ECO:0000313" key="17">
    <source>
        <dbReference type="Proteomes" id="UP000076079"/>
    </source>
</evidence>
<dbReference type="PROSITE" id="PS50975">
    <property type="entry name" value="ATP_GRASP"/>
    <property type="match status" value="1"/>
</dbReference>
<dbReference type="AlphaFoldDB" id="A0A143PQN8"/>
<keyword evidence="7 12" id="KW-0547">Nucleotide-binding</keyword>
<dbReference type="UniPathway" id="UPA00655">
    <property type="reaction ID" value="UER00711"/>
</dbReference>
<evidence type="ECO:0000256" key="11">
    <source>
        <dbReference type="ARBA" id="ARBA00048600"/>
    </source>
</evidence>
<accession>A0A143PQN8</accession>
<dbReference type="Pfam" id="PF02786">
    <property type="entry name" value="CPSase_L_D2"/>
    <property type="match status" value="1"/>
</dbReference>
<sequence length="460" mass="49796">MFKKILIANRGEIALRVICACRELGIKTVAVWSEADEHSLHVRFADEDVCIGPPRSAESYLHVPAIISAAEITGADAIHPGYGFLSESAYLAEVCEACHIKFIGPSPSVIRLMGEKSRARRAMKKAGVSTLPGSDGPVETEEDAQLIAADLGFPVIIKASNGGGGRGMRIVRSGNELSQALRTAQREAQAAFGIGDVYLEKYLEAPRHIEVQILGDEHGHVVHLGERECSVQRRHQKLIEEAPSAVITEKQRKALGKMVVDAATAVGYSSAGTFEFLMDAQNNLYFIEANTRLQVEHGVTELVTGIDIVKEQIRIAAGEPLSFTQEDVRIDGHAIECRVNAENPDTFAPSPGRVDAFSLPGGPGIRVDTFVHAEAVVPPNYDSLIAKVMSHGRTRAEAIARMRRALEMTVIEGIETSVPMHLKILADEDFQQARISTAFMERFLAAPKPSATTPVTPPAA</sequence>